<evidence type="ECO:0000313" key="1">
    <source>
        <dbReference type="EMBL" id="KAK4206310.1"/>
    </source>
</evidence>
<proteinExistence type="predicted"/>
<reference evidence="1" key="1">
    <citation type="journal article" date="2023" name="Mol. Phylogenet. Evol.">
        <title>Genome-scale phylogeny and comparative genomics of the fungal order Sordariales.</title>
        <authorList>
            <person name="Hensen N."/>
            <person name="Bonometti L."/>
            <person name="Westerberg I."/>
            <person name="Brannstrom I.O."/>
            <person name="Guillou S."/>
            <person name="Cros-Aarteil S."/>
            <person name="Calhoun S."/>
            <person name="Haridas S."/>
            <person name="Kuo A."/>
            <person name="Mondo S."/>
            <person name="Pangilinan J."/>
            <person name="Riley R."/>
            <person name="LaButti K."/>
            <person name="Andreopoulos B."/>
            <person name="Lipzen A."/>
            <person name="Chen C."/>
            <person name="Yan M."/>
            <person name="Daum C."/>
            <person name="Ng V."/>
            <person name="Clum A."/>
            <person name="Steindorff A."/>
            <person name="Ohm R.A."/>
            <person name="Martin F."/>
            <person name="Silar P."/>
            <person name="Natvig D.O."/>
            <person name="Lalanne C."/>
            <person name="Gautier V."/>
            <person name="Ament-Velasquez S.L."/>
            <person name="Kruys A."/>
            <person name="Hutchinson M.I."/>
            <person name="Powell A.J."/>
            <person name="Barry K."/>
            <person name="Miller A.N."/>
            <person name="Grigoriev I.V."/>
            <person name="Debuchy R."/>
            <person name="Gladieux P."/>
            <person name="Hiltunen Thoren M."/>
            <person name="Johannesson H."/>
        </authorList>
    </citation>
    <scope>NUCLEOTIDE SEQUENCE</scope>
    <source>
        <strain evidence="1">PSN293</strain>
    </source>
</reference>
<feature type="non-terminal residue" evidence="1">
    <location>
        <position position="1"/>
    </location>
</feature>
<reference evidence="1" key="2">
    <citation type="submission" date="2023-05" db="EMBL/GenBank/DDBJ databases">
        <authorList>
            <consortium name="Lawrence Berkeley National Laboratory"/>
            <person name="Steindorff A."/>
            <person name="Hensen N."/>
            <person name="Bonometti L."/>
            <person name="Westerberg I."/>
            <person name="Brannstrom I.O."/>
            <person name="Guillou S."/>
            <person name="Cros-Aarteil S."/>
            <person name="Calhoun S."/>
            <person name="Haridas S."/>
            <person name="Kuo A."/>
            <person name="Mondo S."/>
            <person name="Pangilinan J."/>
            <person name="Riley R."/>
            <person name="Labutti K."/>
            <person name="Andreopoulos B."/>
            <person name="Lipzen A."/>
            <person name="Chen C."/>
            <person name="Yanf M."/>
            <person name="Daum C."/>
            <person name="Ng V."/>
            <person name="Clum A."/>
            <person name="Ohm R."/>
            <person name="Martin F."/>
            <person name="Silar P."/>
            <person name="Natvig D."/>
            <person name="Lalanne C."/>
            <person name="Gautier V."/>
            <person name="Ament-Velasquez S.L."/>
            <person name="Kruys A."/>
            <person name="Hutchinson M.I."/>
            <person name="Powell A.J."/>
            <person name="Barry K."/>
            <person name="Miller A.N."/>
            <person name="Grigoriev I.V."/>
            <person name="Debuchy R."/>
            <person name="Gladieux P."/>
            <person name="Thoren M.H."/>
            <person name="Johannesson H."/>
        </authorList>
    </citation>
    <scope>NUCLEOTIDE SEQUENCE</scope>
    <source>
        <strain evidence="1">PSN293</strain>
    </source>
</reference>
<protein>
    <submittedName>
        <fullName evidence="1">Uncharacterized protein</fullName>
    </submittedName>
</protein>
<dbReference type="PANTHER" id="PTHR37535">
    <property type="entry name" value="FLUG DOMAIN PROTEIN"/>
    <property type="match status" value="1"/>
</dbReference>
<sequence>FSFKPSALKITIQEPRQRAQQAPDYYLRRRQHHAKDGAPSRNHTTKTMESMSVVMNRWICHCKFLGVDEYEYMDIAEKEDIMTFLDWMLDTFPRIRKRSSVLEYKRVFFLIYRKSMKRGFDREAASEIHDYITGELTLSYALDTTTEEKPVLNGDDIYLILHHHWVHDRSKFPDEHQRIQLALMIQIQSYTATRPRVLAYVSINKKRIAAHYIGQSMDVNLTAQWNPEEDDFRTVSYRDVTLPFAKPRSA</sequence>
<gene>
    <name evidence="1" type="ORF">QBC37DRAFT_459804</name>
</gene>
<dbReference type="EMBL" id="MU858443">
    <property type="protein sequence ID" value="KAK4206310.1"/>
    <property type="molecule type" value="Genomic_DNA"/>
</dbReference>
<evidence type="ECO:0000313" key="2">
    <source>
        <dbReference type="Proteomes" id="UP001301769"/>
    </source>
</evidence>
<comment type="caution">
    <text evidence="1">The sequence shown here is derived from an EMBL/GenBank/DDBJ whole genome shotgun (WGS) entry which is preliminary data.</text>
</comment>
<organism evidence="1 2">
    <name type="scientific">Rhypophila decipiens</name>
    <dbReference type="NCBI Taxonomy" id="261697"/>
    <lineage>
        <taxon>Eukaryota</taxon>
        <taxon>Fungi</taxon>
        <taxon>Dikarya</taxon>
        <taxon>Ascomycota</taxon>
        <taxon>Pezizomycotina</taxon>
        <taxon>Sordariomycetes</taxon>
        <taxon>Sordariomycetidae</taxon>
        <taxon>Sordariales</taxon>
        <taxon>Naviculisporaceae</taxon>
        <taxon>Rhypophila</taxon>
    </lineage>
</organism>
<dbReference type="AlphaFoldDB" id="A0AAN6XTH9"/>
<keyword evidence="2" id="KW-1185">Reference proteome</keyword>
<dbReference type="Proteomes" id="UP001301769">
    <property type="component" value="Unassembled WGS sequence"/>
</dbReference>
<accession>A0AAN6XTH9</accession>
<name>A0AAN6XTH9_9PEZI</name>
<dbReference type="PANTHER" id="PTHR37535:SF4">
    <property type="entry name" value="FLUG DOMAIN-CONTAINING PROTEIN"/>
    <property type="match status" value="1"/>
</dbReference>